<reference evidence="1" key="1">
    <citation type="submission" date="2020-05" db="EMBL/GenBank/DDBJ databases">
        <title>Evolutionary and genomic comparisons of hybrid uninucleate and nonhybrid Rhizoctonia fungi.</title>
        <authorList>
            <person name="Li C."/>
            <person name="Chen X."/>
        </authorList>
    </citation>
    <scope>NUCLEOTIDE SEQUENCE</scope>
    <source>
        <strain evidence="1">AG-1 IA</strain>
    </source>
</reference>
<dbReference type="EMBL" id="CP059662">
    <property type="protein sequence ID" value="QRW20173.1"/>
    <property type="molecule type" value="Genomic_DNA"/>
</dbReference>
<proteinExistence type="predicted"/>
<organism evidence="1 2">
    <name type="scientific">Rhizoctonia solani</name>
    <dbReference type="NCBI Taxonomy" id="456999"/>
    <lineage>
        <taxon>Eukaryota</taxon>
        <taxon>Fungi</taxon>
        <taxon>Dikarya</taxon>
        <taxon>Basidiomycota</taxon>
        <taxon>Agaricomycotina</taxon>
        <taxon>Agaricomycetes</taxon>
        <taxon>Cantharellales</taxon>
        <taxon>Ceratobasidiaceae</taxon>
        <taxon>Rhizoctonia</taxon>
    </lineage>
</organism>
<sequence>MGVEKNGELYAWVASKELSSESENRQVIHLVSGPGSRLSVLSATLVGFAMSGAYGTWRLSGQVAMICRQECPNLPEVPIVTCFFDSNIPVQLMVASINSHAGSSDDEYPNLDAKAFARMIEKNIGLGEPTEIEERVLNEAAFYRQPTDTPAARQASQTIYTVLLPKKIQEIKDEEIFQNFRPPTAGLDDPMLTAPAKNDDPFSALAVQTNFQKTSVARGLSAPRDTTAASVQLFLFTSS</sequence>
<accession>A0A8H8SXD4</accession>
<dbReference type="GeneID" id="67031427"/>
<name>A0A8H8SXD4_9AGAM</name>
<gene>
    <name evidence="1" type="ORF">RhiXN_09148</name>
</gene>
<dbReference type="Proteomes" id="UP000650533">
    <property type="component" value="Chromosome 5"/>
</dbReference>
<protein>
    <submittedName>
        <fullName evidence="1">Uncharacterized protein</fullName>
    </submittedName>
</protein>
<dbReference type="AlphaFoldDB" id="A0A8H8SXD4"/>
<dbReference type="KEGG" id="rsx:RhiXN_09148"/>
<dbReference type="RefSeq" id="XP_043180410.1">
    <property type="nucleotide sequence ID" value="XM_043328964.1"/>
</dbReference>
<evidence type="ECO:0000313" key="2">
    <source>
        <dbReference type="Proteomes" id="UP000650533"/>
    </source>
</evidence>
<evidence type="ECO:0000313" key="1">
    <source>
        <dbReference type="EMBL" id="QRW20173.1"/>
    </source>
</evidence>